<dbReference type="EMBL" id="FODV01000046">
    <property type="protein sequence ID" value="SEP31566.1"/>
    <property type="molecule type" value="Genomic_DNA"/>
</dbReference>
<accession>A0A1H8WI97</accession>
<reference evidence="5" key="2">
    <citation type="submission" date="2016-10" db="EMBL/GenBank/DDBJ databases">
        <authorList>
            <person name="Varghese N."/>
            <person name="Submissions S."/>
        </authorList>
    </citation>
    <scope>NUCLEOTIDE SEQUENCE [LARGE SCALE GENOMIC DNA]</scope>
    <source>
        <strain evidence="5">CGMCC 1.10121</strain>
    </source>
</reference>
<dbReference type="Proteomes" id="UP000199126">
    <property type="component" value="Unassembled WGS sequence"/>
</dbReference>
<name>A0A1H8WI97_9EURY</name>
<evidence type="ECO:0000313" key="5">
    <source>
        <dbReference type="Proteomes" id="UP000199126"/>
    </source>
</evidence>
<dbReference type="Pfam" id="PF24218">
    <property type="entry name" value="DUF7437"/>
    <property type="match status" value="1"/>
</dbReference>
<dbReference type="Pfam" id="PF01978">
    <property type="entry name" value="TrmB"/>
    <property type="match status" value="1"/>
</dbReference>
<feature type="domain" description="DUF7437" evidence="2">
    <location>
        <begin position="111"/>
        <end position="175"/>
    </location>
</feature>
<dbReference type="InterPro" id="IPR002831">
    <property type="entry name" value="Tscrpt_reg_TrmB_N"/>
</dbReference>
<dbReference type="SUPFAM" id="SSF46785">
    <property type="entry name" value="Winged helix' DNA-binding domain"/>
    <property type="match status" value="1"/>
</dbReference>
<keyword evidence="5" id="KW-1185">Reference proteome</keyword>
<dbReference type="OrthoDB" id="350231at2157"/>
<dbReference type="AlphaFoldDB" id="A0A1H8WI97"/>
<proteinExistence type="predicted"/>
<feature type="domain" description="Transcription regulator TrmB N-terminal" evidence="1">
    <location>
        <begin position="29"/>
        <end position="85"/>
    </location>
</feature>
<keyword evidence="3" id="KW-0238">DNA-binding</keyword>
<evidence type="ECO:0000259" key="2">
    <source>
        <dbReference type="Pfam" id="PF24218"/>
    </source>
</evidence>
<reference evidence="3" key="1">
    <citation type="submission" date="2016-10" db="EMBL/GenBank/DDBJ databases">
        <authorList>
            <person name="de Groot N.N."/>
        </authorList>
    </citation>
    <scope>NUCLEOTIDE SEQUENCE [LARGE SCALE GENOMIC DNA]</scope>
    <source>
        <strain evidence="3">CGMCC 1.10121</strain>
    </source>
</reference>
<dbReference type="GO" id="GO:0003677">
    <property type="term" value="F:DNA binding"/>
    <property type="evidence" value="ECO:0007669"/>
    <property type="project" value="UniProtKB-KW"/>
</dbReference>
<dbReference type="EMBL" id="FODV01000030">
    <property type="protein sequence ID" value="SEP27329.1"/>
    <property type="molecule type" value="Genomic_DNA"/>
</dbReference>
<evidence type="ECO:0000259" key="1">
    <source>
        <dbReference type="Pfam" id="PF01978"/>
    </source>
</evidence>
<protein>
    <submittedName>
        <fullName evidence="3">DNA-binding transcriptional regulator, MarR family</fullName>
    </submittedName>
</protein>
<dbReference type="InterPro" id="IPR055860">
    <property type="entry name" value="DUF7437"/>
</dbReference>
<dbReference type="InterPro" id="IPR036388">
    <property type="entry name" value="WH-like_DNA-bd_sf"/>
</dbReference>
<dbReference type="InterPro" id="IPR036390">
    <property type="entry name" value="WH_DNA-bd_sf"/>
</dbReference>
<gene>
    <name evidence="3" type="ORF">SAMN04487948_13033</name>
    <name evidence="4" type="ORF">SAMN04487948_1464</name>
</gene>
<dbReference type="InterPro" id="IPR011991">
    <property type="entry name" value="ArsR-like_HTH"/>
</dbReference>
<organism evidence="3 5">
    <name type="scientific">Halogranum amylolyticum</name>
    <dbReference type="NCBI Taxonomy" id="660520"/>
    <lineage>
        <taxon>Archaea</taxon>
        <taxon>Methanobacteriati</taxon>
        <taxon>Methanobacteriota</taxon>
        <taxon>Stenosarchaea group</taxon>
        <taxon>Halobacteria</taxon>
        <taxon>Halobacteriales</taxon>
        <taxon>Haloferacaceae</taxon>
    </lineage>
</organism>
<dbReference type="CDD" id="cd00090">
    <property type="entry name" value="HTH_ARSR"/>
    <property type="match status" value="1"/>
</dbReference>
<dbReference type="Gene3D" id="1.10.10.10">
    <property type="entry name" value="Winged helix-like DNA-binding domain superfamily/Winged helix DNA-binding domain"/>
    <property type="match status" value="1"/>
</dbReference>
<evidence type="ECO:0000313" key="3">
    <source>
        <dbReference type="EMBL" id="SEP27329.1"/>
    </source>
</evidence>
<dbReference type="RefSeq" id="WP_089827867.1">
    <property type="nucleotide sequence ID" value="NZ_FODV01000030.1"/>
</dbReference>
<evidence type="ECO:0000313" key="4">
    <source>
        <dbReference type="EMBL" id="SEP31566.1"/>
    </source>
</evidence>
<sequence>MSRTSKQNTGDIVRDFLSVADLLEEPQLAQLYAYLARSDETSVKDVMDALDLAQGTAYTYVNRLVDAGVVEVTRDEQPRLYTARPINLTVTADGDREYTITPALIDAVGRRETNGDIDTYIDRHGVAGLATALSYAVARERGEVTHRLMARDLDISPLAAEIVLQALRPVVLEHFDVETSGASLADIEGVDEDVDDA</sequence>